<dbReference type="EMBL" id="CM023472">
    <property type="protein sequence ID" value="KAH7959148.1"/>
    <property type="molecule type" value="Genomic_DNA"/>
</dbReference>
<evidence type="ECO:0000313" key="1">
    <source>
        <dbReference type="EMBL" id="KAH7959148.1"/>
    </source>
</evidence>
<accession>A0ACB8D434</accession>
<sequence length="281" mass="30593">MLRFASWASSFTPKAHTATPSKLSRPKPNKPPVSFGVWHIDARQKEGDRINALLRSCTQVALRLPPSTSTARLLNLAAGWALLCQLGIAPITHPTEALPLPPDLYSHLVIPPIPNNMHPEHDGKCRAAHAKAPHKHYGDSSEVAYVDVATYLSGSRMVLAVVNTQVRLLASGSIITDSSETAEEAAIARALISTSATKIFSDSKSVLSICPKAWYPHHGLASLVRRRSTPSPEVLLSRPESDPAPALELLPTFRDILTYYRDTRRVYTPPAPSLTLTQASH</sequence>
<name>A0ACB8D434_DERSI</name>
<organism evidence="1 2">
    <name type="scientific">Dermacentor silvarum</name>
    <name type="common">Tick</name>
    <dbReference type="NCBI Taxonomy" id="543639"/>
    <lineage>
        <taxon>Eukaryota</taxon>
        <taxon>Metazoa</taxon>
        <taxon>Ecdysozoa</taxon>
        <taxon>Arthropoda</taxon>
        <taxon>Chelicerata</taxon>
        <taxon>Arachnida</taxon>
        <taxon>Acari</taxon>
        <taxon>Parasitiformes</taxon>
        <taxon>Ixodida</taxon>
        <taxon>Ixodoidea</taxon>
        <taxon>Ixodidae</taxon>
        <taxon>Rhipicephalinae</taxon>
        <taxon>Dermacentor</taxon>
    </lineage>
</organism>
<reference evidence="1" key="1">
    <citation type="submission" date="2020-05" db="EMBL/GenBank/DDBJ databases">
        <title>Large-scale comparative analyses of tick genomes elucidate their genetic diversity and vector capacities.</title>
        <authorList>
            <person name="Jia N."/>
            <person name="Wang J."/>
            <person name="Shi W."/>
            <person name="Du L."/>
            <person name="Sun Y."/>
            <person name="Zhan W."/>
            <person name="Jiang J."/>
            <person name="Wang Q."/>
            <person name="Zhang B."/>
            <person name="Ji P."/>
            <person name="Sakyi L.B."/>
            <person name="Cui X."/>
            <person name="Yuan T."/>
            <person name="Jiang B."/>
            <person name="Yang W."/>
            <person name="Lam T.T.-Y."/>
            <person name="Chang Q."/>
            <person name="Ding S."/>
            <person name="Wang X."/>
            <person name="Zhu J."/>
            <person name="Ruan X."/>
            <person name="Zhao L."/>
            <person name="Wei J."/>
            <person name="Que T."/>
            <person name="Du C."/>
            <person name="Cheng J."/>
            <person name="Dai P."/>
            <person name="Han X."/>
            <person name="Huang E."/>
            <person name="Gao Y."/>
            <person name="Liu J."/>
            <person name="Shao H."/>
            <person name="Ye R."/>
            <person name="Li L."/>
            <person name="Wei W."/>
            <person name="Wang X."/>
            <person name="Wang C."/>
            <person name="Yang T."/>
            <person name="Huo Q."/>
            <person name="Li W."/>
            <person name="Guo W."/>
            <person name="Chen H."/>
            <person name="Zhou L."/>
            <person name="Ni X."/>
            <person name="Tian J."/>
            <person name="Zhou Y."/>
            <person name="Sheng Y."/>
            <person name="Liu T."/>
            <person name="Pan Y."/>
            <person name="Xia L."/>
            <person name="Li J."/>
            <person name="Zhao F."/>
            <person name="Cao W."/>
        </authorList>
    </citation>
    <scope>NUCLEOTIDE SEQUENCE</scope>
    <source>
        <strain evidence="1">Dsil-2018</strain>
    </source>
</reference>
<evidence type="ECO:0000313" key="2">
    <source>
        <dbReference type="Proteomes" id="UP000821865"/>
    </source>
</evidence>
<comment type="caution">
    <text evidence="1">The sequence shown here is derived from an EMBL/GenBank/DDBJ whole genome shotgun (WGS) entry which is preliminary data.</text>
</comment>
<proteinExistence type="predicted"/>
<dbReference type="Proteomes" id="UP000821865">
    <property type="component" value="Chromosome 3"/>
</dbReference>
<gene>
    <name evidence="1" type="ORF">HPB49_008935</name>
</gene>
<protein>
    <submittedName>
        <fullName evidence="1">Uncharacterized protein</fullName>
    </submittedName>
</protein>
<keyword evidence="2" id="KW-1185">Reference proteome</keyword>